<evidence type="ECO:0000313" key="11">
    <source>
        <dbReference type="Proteomes" id="UP000837801"/>
    </source>
</evidence>
<feature type="domain" description="Ribosome-assembly protein 3 C-terminal" evidence="9">
    <location>
        <begin position="137"/>
        <end position="182"/>
    </location>
</feature>
<evidence type="ECO:0000256" key="1">
    <source>
        <dbReference type="ARBA" id="ARBA00003035"/>
    </source>
</evidence>
<evidence type="ECO:0000256" key="5">
    <source>
        <dbReference type="ARBA" id="ARBA00022517"/>
    </source>
</evidence>
<dbReference type="GO" id="GO:0005730">
    <property type="term" value="C:nucleolus"/>
    <property type="evidence" value="ECO:0007669"/>
    <property type="project" value="UniProtKB-SubCell"/>
</dbReference>
<dbReference type="AlphaFoldDB" id="A0A9P0VXX1"/>
<sequence length="192" mass="21492">MSTPIRNDKKKNRRSRKKRRTEDFSSDSSDSSDSESSSHTQEENIEEVIEEKASIPKQAIRSHASLNLDDIDVLSDDDESNTSSTLQAISDDTHKKLRQVNLTTTMLSNTTGLGGSQMKNIDTNQVKETISKDKTQLNNEYLMLMASTYGNDLDELRKKPDFTQKSLVILAKALQSGANMFDEDTLNAILSK</sequence>
<dbReference type="EMBL" id="CAKXYY010000005">
    <property type="protein sequence ID" value="CAH2351981.1"/>
    <property type="molecule type" value="Genomic_DNA"/>
</dbReference>
<protein>
    <recommendedName>
        <fullName evidence="4">Ribosome assembly protein 3</fullName>
    </recommendedName>
</protein>
<organism evidence="10 11">
    <name type="scientific">[Candida] railenensis</name>
    <dbReference type="NCBI Taxonomy" id="45579"/>
    <lineage>
        <taxon>Eukaryota</taxon>
        <taxon>Fungi</taxon>
        <taxon>Dikarya</taxon>
        <taxon>Ascomycota</taxon>
        <taxon>Saccharomycotina</taxon>
        <taxon>Pichiomycetes</taxon>
        <taxon>Debaryomycetaceae</taxon>
        <taxon>Kurtzmaniella</taxon>
    </lineage>
</organism>
<keyword evidence="6" id="KW-0539">Nucleus</keyword>
<dbReference type="GO" id="GO:0000027">
    <property type="term" value="P:ribosomal large subunit assembly"/>
    <property type="evidence" value="ECO:0007669"/>
    <property type="project" value="TreeGrafter"/>
</dbReference>
<gene>
    <name evidence="10" type="ORF">CLIB1423_05S02850</name>
</gene>
<evidence type="ECO:0000256" key="6">
    <source>
        <dbReference type="ARBA" id="ARBA00023242"/>
    </source>
</evidence>
<evidence type="ECO:0000313" key="10">
    <source>
        <dbReference type="EMBL" id="CAH2351981.1"/>
    </source>
</evidence>
<comment type="subcellular location">
    <subcellularLocation>
        <location evidence="2">Nucleus</location>
        <location evidence="2">Nucleolus</location>
    </subcellularLocation>
</comment>
<evidence type="ECO:0000259" key="9">
    <source>
        <dbReference type="Pfam" id="PF14615"/>
    </source>
</evidence>
<evidence type="ECO:0000256" key="8">
    <source>
        <dbReference type="SAM" id="MobiDB-lite"/>
    </source>
</evidence>
<comment type="function">
    <text evidence="1">Required for efficient biogenesis of the 60S ribosomal subunit.</text>
</comment>
<feature type="compositionally biased region" description="Low complexity" evidence="8">
    <location>
        <begin position="26"/>
        <end position="38"/>
    </location>
</feature>
<evidence type="ECO:0000256" key="3">
    <source>
        <dbReference type="ARBA" id="ARBA00006256"/>
    </source>
</evidence>
<dbReference type="InterPro" id="IPR051898">
    <property type="entry name" value="Ribosome_Assembly_3"/>
</dbReference>
<comment type="caution">
    <text evidence="10">The sequence shown here is derived from an EMBL/GenBank/DDBJ whole genome shotgun (WGS) entry which is preliminary data.</text>
</comment>
<evidence type="ECO:0000256" key="7">
    <source>
        <dbReference type="ARBA" id="ARBA00023274"/>
    </source>
</evidence>
<evidence type="ECO:0000256" key="2">
    <source>
        <dbReference type="ARBA" id="ARBA00004604"/>
    </source>
</evidence>
<keyword evidence="7" id="KW-0687">Ribonucleoprotein</keyword>
<evidence type="ECO:0000256" key="4">
    <source>
        <dbReference type="ARBA" id="ARBA00015339"/>
    </source>
</evidence>
<dbReference type="PANTHER" id="PTHR28127:SF1">
    <property type="entry name" value="RIBOSOME ASSEMBLY PROTEIN 3"/>
    <property type="match status" value="1"/>
</dbReference>
<reference evidence="10" key="1">
    <citation type="submission" date="2022-03" db="EMBL/GenBank/DDBJ databases">
        <authorList>
            <person name="Legras J.-L."/>
            <person name="Devillers H."/>
            <person name="Grondin C."/>
        </authorList>
    </citation>
    <scope>NUCLEOTIDE SEQUENCE</scope>
    <source>
        <strain evidence="10">CLIB 1423</strain>
    </source>
</reference>
<accession>A0A9P0VXX1</accession>
<dbReference type="Pfam" id="PF14615">
    <property type="entry name" value="Rsa3"/>
    <property type="match status" value="1"/>
</dbReference>
<dbReference type="OrthoDB" id="69550at2759"/>
<keyword evidence="11" id="KW-1185">Reference proteome</keyword>
<keyword evidence="5" id="KW-0690">Ribosome biogenesis</keyword>
<dbReference type="Proteomes" id="UP000837801">
    <property type="component" value="Unassembled WGS sequence"/>
</dbReference>
<feature type="region of interest" description="Disordered" evidence="8">
    <location>
        <begin position="1"/>
        <end position="56"/>
    </location>
</feature>
<comment type="similarity">
    <text evidence="3">Belongs to the RSA3 family.</text>
</comment>
<feature type="compositionally biased region" description="Basic residues" evidence="8">
    <location>
        <begin position="8"/>
        <end position="19"/>
    </location>
</feature>
<dbReference type="PANTHER" id="PTHR28127">
    <property type="entry name" value="RIBOSOME ASSEMBLY PROTEIN 3"/>
    <property type="match status" value="1"/>
</dbReference>
<proteinExistence type="inferred from homology"/>
<dbReference type="InterPro" id="IPR028217">
    <property type="entry name" value="Rsa3_C"/>
</dbReference>
<name>A0A9P0VXX1_9ASCO</name>
<dbReference type="GO" id="GO:0030687">
    <property type="term" value="C:preribosome, large subunit precursor"/>
    <property type="evidence" value="ECO:0007669"/>
    <property type="project" value="TreeGrafter"/>
</dbReference>